<feature type="binding site" description="axial binding residue" evidence="9">
    <location>
        <position position="493"/>
    </location>
    <ligand>
        <name>heme</name>
        <dbReference type="ChEBI" id="CHEBI:30413"/>
    </ligand>
    <ligandPart>
        <name>Fe</name>
        <dbReference type="ChEBI" id="CHEBI:18248"/>
    </ligandPart>
</feature>
<dbReference type="CDD" id="cd11041">
    <property type="entry name" value="CYP503A1-like"/>
    <property type="match status" value="1"/>
</dbReference>
<comment type="subcellular location">
    <subcellularLocation>
        <location evidence="2">Membrane</location>
        <topology evidence="2">Single-pass membrane protein</topology>
    </subcellularLocation>
</comment>
<keyword evidence="8 10" id="KW-0503">Monooxygenase</keyword>
<protein>
    <recommendedName>
        <fullName evidence="13">Ent-kaurene oxidase</fullName>
    </recommendedName>
</protein>
<dbReference type="GO" id="GO:0020037">
    <property type="term" value="F:heme binding"/>
    <property type="evidence" value="ECO:0007669"/>
    <property type="project" value="InterPro"/>
</dbReference>
<accession>A0A0P7BS61</accession>
<dbReference type="InterPro" id="IPR002403">
    <property type="entry name" value="Cyt_P450_E_grp-IV"/>
</dbReference>
<evidence type="ECO:0000256" key="9">
    <source>
        <dbReference type="PIRSR" id="PIRSR602403-1"/>
    </source>
</evidence>
<dbReference type="STRING" id="78410.A0A0P7BS61"/>
<evidence type="ECO:0000256" key="5">
    <source>
        <dbReference type="ARBA" id="ARBA00022723"/>
    </source>
</evidence>
<evidence type="ECO:0000256" key="10">
    <source>
        <dbReference type="RuleBase" id="RU000461"/>
    </source>
</evidence>
<evidence type="ECO:0000313" key="12">
    <source>
        <dbReference type="Proteomes" id="UP000050424"/>
    </source>
</evidence>
<dbReference type="GO" id="GO:0005506">
    <property type="term" value="F:iron ion binding"/>
    <property type="evidence" value="ECO:0007669"/>
    <property type="project" value="InterPro"/>
</dbReference>
<dbReference type="Pfam" id="PF00067">
    <property type="entry name" value="p450"/>
    <property type="match status" value="2"/>
</dbReference>
<evidence type="ECO:0000256" key="8">
    <source>
        <dbReference type="ARBA" id="ARBA00023033"/>
    </source>
</evidence>
<keyword evidence="5 9" id="KW-0479">Metal-binding</keyword>
<comment type="caution">
    <text evidence="11">The sequence shown here is derived from an EMBL/GenBank/DDBJ whole genome shotgun (WGS) entry which is preliminary data.</text>
</comment>
<sequence>MDNSSTLFPSAINVDVQLPHVASGGKRASYYAAVALVLFVAWLMRSRTHIAKIEVPLYSASKSKWIFEAETLIKDSYAKASLLRTSLLRNSLTVVQFRDRVYQIKGTEGVQVLVPAKLLGELKGLPEDVLSATEAVADALQSKYTKFSPGHNGDLLALLVRTKLTQNLTRVIPRMKKELEFILGSEFPTCEDWTPIKWQPFSVRVIARLSGHAFVGSSISRDEKWMDTTVNFAIHVFTACVKLQFFPEWARPVGQHFVSEIRQIHKDIKIAKEMLKPIIEERIRDLETPTGEEAPDDMIQWLIDALPEEEKGDLTTQAELQLILAAASIHTTNNLLCECLSDLATYPEFQDELREEAYQILEVEGGWARKESMAKLKKMDSFMREVQRLRGNISKSKQTSTICLNTNRLLVSFIRKVMKPISLSDGTQLPAGTKVIAPQAGISLDERYFPDPERFDALRFYNMRQESTEASNRWQFTSLNDTNINFGAGKHACPGRFFAGNEVKLVLAHMLINYDIRLKAGEQRPKGMAVVMTKAPSPDMELEFRRRSSAV</sequence>
<dbReference type="EMBL" id="LKCW01000031">
    <property type="protein sequence ID" value="KPM43563.1"/>
    <property type="molecule type" value="Genomic_DNA"/>
</dbReference>
<dbReference type="AlphaFoldDB" id="A0A0P7BS61"/>
<gene>
    <name evidence="11" type="ORF">AK830_g2998</name>
</gene>
<dbReference type="PRINTS" id="PR00465">
    <property type="entry name" value="EP450IV"/>
</dbReference>
<proteinExistence type="inferred from homology"/>
<comment type="cofactor">
    <cofactor evidence="1 9">
        <name>heme</name>
        <dbReference type="ChEBI" id="CHEBI:30413"/>
    </cofactor>
</comment>
<dbReference type="PROSITE" id="PS00086">
    <property type="entry name" value="CYTOCHROME_P450"/>
    <property type="match status" value="1"/>
</dbReference>
<name>A0A0P7BS61_9HYPO</name>
<organism evidence="11 12">
    <name type="scientific">Neonectria ditissima</name>
    <dbReference type="NCBI Taxonomy" id="78410"/>
    <lineage>
        <taxon>Eukaryota</taxon>
        <taxon>Fungi</taxon>
        <taxon>Dikarya</taxon>
        <taxon>Ascomycota</taxon>
        <taxon>Pezizomycotina</taxon>
        <taxon>Sordariomycetes</taxon>
        <taxon>Hypocreomycetidae</taxon>
        <taxon>Hypocreales</taxon>
        <taxon>Nectriaceae</taxon>
        <taxon>Neonectria</taxon>
    </lineage>
</organism>
<comment type="similarity">
    <text evidence="3 10">Belongs to the cytochrome P450 family.</text>
</comment>
<keyword evidence="6 10" id="KW-0560">Oxidoreductase</keyword>
<dbReference type="PANTHER" id="PTHR46206">
    <property type="entry name" value="CYTOCHROME P450"/>
    <property type="match status" value="1"/>
</dbReference>
<dbReference type="PANTHER" id="PTHR46206:SF6">
    <property type="entry name" value="CYTOCHROME P450 MONOOXYGENASE AN1598-RELATED"/>
    <property type="match status" value="1"/>
</dbReference>
<keyword evidence="7 9" id="KW-0408">Iron</keyword>
<evidence type="ECO:0000256" key="3">
    <source>
        <dbReference type="ARBA" id="ARBA00010617"/>
    </source>
</evidence>
<dbReference type="InterPro" id="IPR017972">
    <property type="entry name" value="Cyt_P450_CS"/>
</dbReference>
<dbReference type="OrthoDB" id="1844152at2759"/>
<evidence type="ECO:0000256" key="1">
    <source>
        <dbReference type="ARBA" id="ARBA00001971"/>
    </source>
</evidence>
<dbReference type="InterPro" id="IPR036396">
    <property type="entry name" value="Cyt_P450_sf"/>
</dbReference>
<dbReference type="Proteomes" id="UP000050424">
    <property type="component" value="Unassembled WGS sequence"/>
</dbReference>
<dbReference type="GO" id="GO:0004497">
    <property type="term" value="F:monooxygenase activity"/>
    <property type="evidence" value="ECO:0007669"/>
    <property type="project" value="UniProtKB-KW"/>
</dbReference>
<evidence type="ECO:0000256" key="7">
    <source>
        <dbReference type="ARBA" id="ARBA00023004"/>
    </source>
</evidence>
<dbReference type="Gene3D" id="1.10.630.10">
    <property type="entry name" value="Cytochrome P450"/>
    <property type="match status" value="1"/>
</dbReference>
<dbReference type="GO" id="GO:0016020">
    <property type="term" value="C:membrane"/>
    <property type="evidence" value="ECO:0007669"/>
    <property type="project" value="UniProtKB-SubCell"/>
</dbReference>
<evidence type="ECO:0000313" key="11">
    <source>
        <dbReference type="EMBL" id="KPM43563.1"/>
    </source>
</evidence>
<evidence type="ECO:0000256" key="2">
    <source>
        <dbReference type="ARBA" id="ARBA00004167"/>
    </source>
</evidence>
<evidence type="ECO:0000256" key="6">
    <source>
        <dbReference type="ARBA" id="ARBA00023002"/>
    </source>
</evidence>
<reference evidence="11 12" key="1">
    <citation type="submission" date="2015-09" db="EMBL/GenBank/DDBJ databases">
        <title>Draft genome of a European isolate of the apple canker pathogen Neonectria ditissima.</title>
        <authorList>
            <person name="Gomez-Cortecero A."/>
            <person name="Harrison R.J."/>
            <person name="Armitage A.D."/>
        </authorList>
    </citation>
    <scope>NUCLEOTIDE SEQUENCE [LARGE SCALE GENOMIC DNA]</scope>
    <source>
        <strain evidence="11 12">R09/05</strain>
    </source>
</reference>
<keyword evidence="12" id="KW-1185">Reference proteome</keyword>
<dbReference type="InterPro" id="IPR001128">
    <property type="entry name" value="Cyt_P450"/>
</dbReference>
<dbReference type="SUPFAM" id="SSF48264">
    <property type="entry name" value="Cytochrome P450"/>
    <property type="match status" value="1"/>
</dbReference>
<keyword evidence="4 9" id="KW-0349">Heme</keyword>
<dbReference type="GO" id="GO:0016705">
    <property type="term" value="F:oxidoreductase activity, acting on paired donors, with incorporation or reduction of molecular oxygen"/>
    <property type="evidence" value="ECO:0007669"/>
    <property type="project" value="InterPro"/>
</dbReference>
<evidence type="ECO:0000256" key="4">
    <source>
        <dbReference type="ARBA" id="ARBA00022617"/>
    </source>
</evidence>
<evidence type="ECO:0008006" key="13">
    <source>
        <dbReference type="Google" id="ProtNLM"/>
    </source>
</evidence>